<proteinExistence type="predicted"/>
<feature type="region of interest" description="Disordered" evidence="1">
    <location>
        <begin position="424"/>
        <end position="488"/>
    </location>
</feature>
<feature type="compositionally biased region" description="Polar residues" evidence="1">
    <location>
        <begin position="458"/>
        <end position="488"/>
    </location>
</feature>
<dbReference type="Proteomes" id="UP000467700">
    <property type="component" value="Unassembled WGS sequence"/>
</dbReference>
<sequence>MESIQNQRPRPERSVSRGRGSSLPLGQQRRQATNTQAQDPSPSPNDSNSVPRATNVPRASRQLSMFDSSRNVGISGGQFVAQHGPVSNRYVTVYNYNQSGPSEGETTREEDRSPIGRLPRHFGENTANSRRSGREGRRIPPEQNTIRPIQRSNVLYEQHLMRKGRGYPLWIPQPNLRLPIPYRAKGASIGDVGIITAYGAFDFLFNICLPADHPINPEELPEGFEPLRPTLNPTDIRESLEFTAGSYLASSSVSKAQSGVDSLGYTFESSASEGAILAMPEGAYHEELGNVSKFREYIAVHAENWYKFVNGPRGREAQNGDVRLVIGSDKTTGWGMATFSSTAEDQSNVRLQFCALGGRGPQSSGPMYTWEHLGSAEARVGPDASENEELGATAARPLRNQCLFMRTLSVALAEETWKRLRNENFKTETGPSSSSNTDCQSSNPSTGQSGGSSGTPSLDTVATSGGRKGSSSFANDSEPTSNPNVIVEHSSTTPYTVHPSKIINEFLLQEVPYARMAVTSDRDWHWVLSSQERQLYEPAEFISQICSLNVVSEHNGVVFLEPIDHTEETWNWTRWDRYLWTLLRTVPTLNDIFLVLSRLADHFYSVCLAI</sequence>
<accession>A0A8S0XWU6</accession>
<evidence type="ECO:0000313" key="3">
    <source>
        <dbReference type="Proteomes" id="UP000467700"/>
    </source>
</evidence>
<evidence type="ECO:0000313" key="2">
    <source>
        <dbReference type="EMBL" id="CAA7267261.1"/>
    </source>
</evidence>
<comment type="caution">
    <text evidence="2">The sequence shown here is derived from an EMBL/GenBank/DDBJ whole genome shotgun (WGS) entry which is preliminary data.</text>
</comment>
<feature type="region of interest" description="Disordered" evidence="1">
    <location>
        <begin position="1"/>
        <end position="54"/>
    </location>
</feature>
<dbReference type="EMBL" id="CACVBS010000058">
    <property type="protein sequence ID" value="CAA7267261.1"/>
    <property type="molecule type" value="Genomic_DNA"/>
</dbReference>
<feature type="compositionally biased region" description="Low complexity" evidence="1">
    <location>
        <begin position="431"/>
        <end position="447"/>
    </location>
</feature>
<protein>
    <submittedName>
        <fullName evidence="2">Uncharacterized protein</fullName>
    </submittedName>
</protein>
<dbReference type="AlphaFoldDB" id="A0A8S0XWU6"/>
<dbReference type="OrthoDB" id="3222453at2759"/>
<gene>
    <name evidence="2" type="ORF">AAE3_LOCUS9466</name>
</gene>
<reference evidence="2 3" key="1">
    <citation type="submission" date="2020-01" db="EMBL/GenBank/DDBJ databases">
        <authorList>
            <person name="Gupta K D."/>
        </authorList>
    </citation>
    <scope>NUCLEOTIDE SEQUENCE [LARGE SCALE GENOMIC DNA]</scope>
</reference>
<feature type="region of interest" description="Disordered" evidence="1">
    <location>
        <begin position="95"/>
        <end position="144"/>
    </location>
</feature>
<name>A0A8S0XWU6_CYCAE</name>
<feature type="compositionally biased region" description="Basic and acidic residues" evidence="1">
    <location>
        <begin position="105"/>
        <end position="114"/>
    </location>
</feature>
<organism evidence="2 3">
    <name type="scientific">Cyclocybe aegerita</name>
    <name type="common">Black poplar mushroom</name>
    <name type="synonym">Agrocybe aegerita</name>
    <dbReference type="NCBI Taxonomy" id="1973307"/>
    <lineage>
        <taxon>Eukaryota</taxon>
        <taxon>Fungi</taxon>
        <taxon>Dikarya</taxon>
        <taxon>Basidiomycota</taxon>
        <taxon>Agaricomycotina</taxon>
        <taxon>Agaricomycetes</taxon>
        <taxon>Agaricomycetidae</taxon>
        <taxon>Agaricales</taxon>
        <taxon>Agaricineae</taxon>
        <taxon>Bolbitiaceae</taxon>
        <taxon>Cyclocybe</taxon>
    </lineage>
</organism>
<feature type="compositionally biased region" description="Low complexity" evidence="1">
    <location>
        <begin position="27"/>
        <end position="51"/>
    </location>
</feature>
<evidence type="ECO:0000256" key="1">
    <source>
        <dbReference type="SAM" id="MobiDB-lite"/>
    </source>
</evidence>
<keyword evidence="3" id="KW-1185">Reference proteome</keyword>